<dbReference type="RefSeq" id="WP_135965407.1">
    <property type="nucleotide sequence ID" value="NZ_SRXT01000008.1"/>
</dbReference>
<dbReference type="Proteomes" id="UP000306147">
    <property type="component" value="Unassembled WGS sequence"/>
</dbReference>
<organism evidence="1 2">
    <name type="scientific">Sphingomonas gei</name>
    <dbReference type="NCBI Taxonomy" id="1395960"/>
    <lineage>
        <taxon>Bacteria</taxon>
        <taxon>Pseudomonadati</taxon>
        <taxon>Pseudomonadota</taxon>
        <taxon>Alphaproteobacteria</taxon>
        <taxon>Sphingomonadales</taxon>
        <taxon>Sphingomonadaceae</taxon>
        <taxon>Sphingomonas</taxon>
    </lineage>
</organism>
<accession>A0A4S1X1J9</accession>
<reference evidence="1 2" key="1">
    <citation type="submission" date="2019-04" db="EMBL/GenBank/DDBJ databases">
        <title>Sphingomonas psychrotolerans sp. nov., isolated from soil in the Tianshan Mountains, Xinjiang, China.</title>
        <authorList>
            <person name="Luo Y."/>
            <person name="Sheng H."/>
        </authorList>
    </citation>
    <scope>NUCLEOTIDE SEQUENCE [LARGE SCALE GENOMIC DNA]</scope>
    <source>
        <strain evidence="1 2">ZFGT-11</strain>
    </source>
</reference>
<keyword evidence="2" id="KW-1185">Reference proteome</keyword>
<proteinExistence type="predicted"/>
<dbReference type="AlphaFoldDB" id="A0A4S1X1J9"/>
<protein>
    <submittedName>
        <fullName evidence="1">Uncharacterized protein</fullName>
    </submittedName>
</protein>
<evidence type="ECO:0000313" key="2">
    <source>
        <dbReference type="Proteomes" id="UP000306147"/>
    </source>
</evidence>
<comment type="caution">
    <text evidence="1">The sequence shown here is derived from an EMBL/GenBank/DDBJ whole genome shotgun (WGS) entry which is preliminary data.</text>
</comment>
<gene>
    <name evidence="1" type="ORF">E5A73_18885</name>
</gene>
<name>A0A4S1X1J9_9SPHN</name>
<sequence>MVNLIGFDIKRACLAVQETGAELALAATDIHLLALVTPPSSCGLCTRNRMPAVCGREETVAYTADGIGIKA</sequence>
<evidence type="ECO:0000313" key="1">
    <source>
        <dbReference type="EMBL" id="TGX49583.1"/>
    </source>
</evidence>
<dbReference type="EMBL" id="SRXT01000008">
    <property type="protein sequence ID" value="TGX49583.1"/>
    <property type="molecule type" value="Genomic_DNA"/>
</dbReference>